<feature type="active site" description="Proton donor/acceptor" evidence="1">
    <location>
        <position position="84"/>
    </location>
</feature>
<dbReference type="CDD" id="cd07067">
    <property type="entry name" value="HP_PGM_like"/>
    <property type="match status" value="1"/>
</dbReference>
<dbReference type="Pfam" id="PF00300">
    <property type="entry name" value="His_Phos_1"/>
    <property type="match status" value="1"/>
</dbReference>
<dbReference type="AlphaFoldDB" id="A0A936Z2C6"/>
<sequence>MEATRIIAVRHGETAWNVDARIQGQLDIALNDTGRWQARRVGQALCGEDLTAIYSSDLGRAHETAQAIGEAARIPVIAHAGLRERHFGMFEGKTFEEIQRNWPEHALNWRKRIPEWAPPEGGESLLQLRERVGHTVNDLASRHSGEQIAIVAHGGVLDTLYRIATGQAVNSPRTWQLPNGAINRLLWTPQGFTLVGWSDTQHLEHAAFDESTSF</sequence>
<evidence type="ECO:0000256" key="1">
    <source>
        <dbReference type="PIRSR" id="PIRSR613078-1"/>
    </source>
</evidence>
<name>A0A936Z2C6_9BURK</name>
<dbReference type="SUPFAM" id="SSF53254">
    <property type="entry name" value="Phosphoglycerate mutase-like"/>
    <property type="match status" value="1"/>
</dbReference>
<proteinExistence type="predicted"/>
<comment type="caution">
    <text evidence="3">The sequence shown here is derived from an EMBL/GenBank/DDBJ whole genome shotgun (WGS) entry which is preliminary data.</text>
</comment>
<feature type="binding site" evidence="2">
    <location>
        <begin position="10"/>
        <end position="17"/>
    </location>
    <ligand>
        <name>substrate</name>
    </ligand>
</feature>
<reference evidence="3 4" key="1">
    <citation type="journal article" date="2017" name="Int. J. Syst. Evol. Microbiol.">
        <title>Ramlibacter monticola sp. nov., isolated from forest soil.</title>
        <authorList>
            <person name="Chaudhary D.K."/>
            <person name="Kim J."/>
        </authorList>
    </citation>
    <scope>NUCLEOTIDE SEQUENCE [LARGE SCALE GENOMIC DNA]</scope>
    <source>
        <strain evidence="3 4">KACC 19175</strain>
    </source>
</reference>
<protein>
    <submittedName>
        <fullName evidence="3">Histidine phosphatase family protein</fullName>
    </submittedName>
</protein>
<dbReference type="Proteomes" id="UP000599109">
    <property type="component" value="Unassembled WGS sequence"/>
</dbReference>
<feature type="binding site" evidence="2">
    <location>
        <position position="60"/>
    </location>
    <ligand>
        <name>substrate</name>
    </ligand>
</feature>
<evidence type="ECO:0000256" key="2">
    <source>
        <dbReference type="PIRSR" id="PIRSR613078-2"/>
    </source>
</evidence>
<dbReference type="PANTHER" id="PTHR48100">
    <property type="entry name" value="BROAD-SPECIFICITY PHOSPHATASE YOR283W-RELATED"/>
    <property type="match status" value="1"/>
</dbReference>
<keyword evidence="4" id="KW-1185">Reference proteome</keyword>
<feature type="active site" description="Tele-phosphohistidine intermediate" evidence="1">
    <location>
        <position position="11"/>
    </location>
</feature>
<dbReference type="InterPro" id="IPR013078">
    <property type="entry name" value="His_Pase_superF_clade-1"/>
</dbReference>
<dbReference type="RefSeq" id="WP_201675615.1">
    <property type="nucleotide sequence ID" value="NZ_JAEQNE010000004.1"/>
</dbReference>
<gene>
    <name evidence="3" type="ORF">JJ685_17540</name>
</gene>
<dbReference type="Gene3D" id="3.40.50.1240">
    <property type="entry name" value="Phosphoglycerate mutase-like"/>
    <property type="match status" value="1"/>
</dbReference>
<dbReference type="GO" id="GO:0016791">
    <property type="term" value="F:phosphatase activity"/>
    <property type="evidence" value="ECO:0007669"/>
    <property type="project" value="TreeGrafter"/>
</dbReference>
<dbReference type="PANTHER" id="PTHR48100:SF44">
    <property type="entry name" value="PHOSPHATASE C1620.13-RELATED"/>
    <property type="match status" value="1"/>
</dbReference>
<dbReference type="InterPro" id="IPR029033">
    <property type="entry name" value="His_PPase_superfam"/>
</dbReference>
<dbReference type="GO" id="GO:0005829">
    <property type="term" value="C:cytosol"/>
    <property type="evidence" value="ECO:0007669"/>
    <property type="project" value="TreeGrafter"/>
</dbReference>
<accession>A0A936Z2C6</accession>
<dbReference type="EMBL" id="JAEQNE010000004">
    <property type="protein sequence ID" value="MBL0392946.1"/>
    <property type="molecule type" value="Genomic_DNA"/>
</dbReference>
<dbReference type="SMART" id="SM00855">
    <property type="entry name" value="PGAM"/>
    <property type="match status" value="1"/>
</dbReference>
<evidence type="ECO:0000313" key="4">
    <source>
        <dbReference type="Proteomes" id="UP000599109"/>
    </source>
</evidence>
<dbReference type="InterPro" id="IPR050275">
    <property type="entry name" value="PGM_Phosphatase"/>
</dbReference>
<evidence type="ECO:0000313" key="3">
    <source>
        <dbReference type="EMBL" id="MBL0392946.1"/>
    </source>
</evidence>
<organism evidence="3 4">
    <name type="scientific">Ramlibacter monticola</name>
    <dbReference type="NCBI Taxonomy" id="1926872"/>
    <lineage>
        <taxon>Bacteria</taxon>
        <taxon>Pseudomonadati</taxon>
        <taxon>Pseudomonadota</taxon>
        <taxon>Betaproteobacteria</taxon>
        <taxon>Burkholderiales</taxon>
        <taxon>Comamonadaceae</taxon>
        <taxon>Ramlibacter</taxon>
    </lineage>
</organism>